<reference evidence="4 5" key="1">
    <citation type="submission" date="2024-01" db="EMBL/GenBank/DDBJ databases">
        <title>A telomere-to-telomere, gap-free genome of sweet tea (Lithocarpus litseifolius).</title>
        <authorList>
            <person name="Zhou J."/>
        </authorList>
    </citation>
    <scope>NUCLEOTIDE SEQUENCE [LARGE SCALE GENOMIC DNA]</scope>
    <source>
        <strain evidence="4">Zhou-2022a</strain>
        <tissue evidence="4">Leaf</tissue>
    </source>
</reference>
<gene>
    <name evidence="4" type="ORF">SO802_027125</name>
</gene>
<evidence type="ECO:0000256" key="3">
    <source>
        <dbReference type="ARBA" id="ARBA00023274"/>
    </source>
</evidence>
<protein>
    <submittedName>
        <fullName evidence="4">Uncharacterized protein</fullName>
    </submittedName>
</protein>
<accession>A0AAW2C516</accession>
<comment type="caution">
    <text evidence="4">The sequence shown here is derived from an EMBL/GenBank/DDBJ whole genome shotgun (WGS) entry which is preliminary data.</text>
</comment>
<dbReference type="GO" id="GO:0003735">
    <property type="term" value="F:structural constituent of ribosome"/>
    <property type="evidence" value="ECO:0007669"/>
    <property type="project" value="InterPro"/>
</dbReference>
<dbReference type="PANTHER" id="PTHR11655">
    <property type="entry name" value="60S/50S RIBOSOMAL PROTEIN L6/L9"/>
    <property type="match status" value="1"/>
</dbReference>
<name>A0AAW2C516_9ROSI</name>
<keyword evidence="2" id="KW-0689">Ribosomal protein</keyword>
<evidence type="ECO:0000256" key="2">
    <source>
        <dbReference type="ARBA" id="ARBA00022980"/>
    </source>
</evidence>
<dbReference type="InterPro" id="IPR036789">
    <property type="entry name" value="Ribosomal_uL6-like_a/b-dom_sf"/>
</dbReference>
<sequence length="96" mass="10695">MKTILSSETMDIPDGVKIKVNTMVIELECPPGKLVRNFKHLNLDFDLIIDEKIGKQKLKIDAWFSSRKTSITIHTALSHVGLAPIRPESVCFGGFA</sequence>
<comment type="similarity">
    <text evidence="1">Belongs to the universal ribosomal protein uL6 family.</text>
</comment>
<dbReference type="InterPro" id="IPR000702">
    <property type="entry name" value="Ribosomal_uL6-like"/>
</dbReference>
<dbReference type="FunFam" id="3.90.930.12:FF:000004">
    <property type="entry name" value="60S ribosomal protein L9"/>
    <property type="match status" value="1"/>
</dbReference>
<dbReference type="GO" id="GO:0002181">
    <property type="term" value="P:cytoplasmic translation"/>
    <property type="evidence" value="ECO:0007669"/>
    <property type="project" value="TreeGrafter"/>
</dbReference>
<dbReference type="Proteomes" id="UP001459277">
    <property type="component" value="Unassembled WGS sequence"/>
</dbReference>
<keyword evidence="5" id="KW-1185">Reference proteome</keyword>
<dbReference type="PANTHER" id="PTHR11655:SF16">
    <property type="entry name" value="60S RIBOSOMAL PROTEIN L9"/>
    <property type="match status" value="1"/>
</dbReference>
<dbReference type="GO" id="GO:0022625">
    <property type="term" value="C:cytosolic large ribosomal subunit"/>
    <property type="evidence" value="ECO:0007669"/>
    <property type="project" value="TreeGrafter"/>
</dbReference>
<dbReference type="EMBL" id="JAZDWU010000009">
    <property type="protein sequence ID" value="KAK9992140.1"/>
    <property type="molecule type" value="Genomic_DNA"/>
</dbReference>
<dbReference type="SUPFAM" id="SSF56053">
    <property type="entry name" value="Ribosomal protein L6"/>
    <property type="match status" value="1"/>
</dbReference>
<proteinExistence type="inferred from homology"/>
<keyword evidence="3" id="KW-0687">Ribonucleoprotein</keyword>
<evidence type="ECO:0000313" key="5">
    <source>
        <dbReference type="Proteomes" id="UP001459277"/>
    </source>
</evidence>
<dbReference type="Gene3D" id="3.90.930.12">
    <property type="entry name" value="Ribosomal protein L6, alpha-beta domain"/>
    <property type="match status" value="1"/>
</dbReference>
<evidence type="ECO:0000313" key="4">
    <source>
        <dbReference type="EMBL" id="KAK9992140.1"/>
    </source>
</evidence>
<evidence type="ECO:0000256" key="1">
    <source>
        <dbReference type="ARBA" id="ARBA00009356"/>
    </source>
</evidence>
<organism evidence="4 5">
    <name type="scientific">Lithocarpus litseifolius</name>
    <dbReference type="NCBI Taxonomy" id="425828"/>
    <lineage>
        <taxon>Eukaryota</taxon>
        <taxon>Viridiplantae</taxon>
        <taxon>Streptophyta</taxon>
        <taxon>Embryophyta</taxon>
        <taxon>Tracheophyta</taxon>
        <taxon>Spermatophyta</taxon>
        <taxon>Magnoliopsida</taxon>
        <taxon>eudicotyledons</taxon>
        <taxon>Gunneridae</taxon>
        <taxon>Pentapetalae</taxon>
        <taxon>rosids</taxon>
        <taxon>fabids</taxon>
        <taxon>Fagales</taxon>
        <taxon>Fagaceae</taxon>
        <taxon>Lithocarpus</taxon>
    </lineage>
</organism>
<dbReference type="GO" id="GO:0019843">
    <property type="term" value="F:rRNA binding"/>
    <property type="evidence" value="ECO:0007669"/>
    <property type="project" value="InterPro"/>
</dbReference>
<dbReference type="AlphaFoldDB" id="A0AAW2C516"/>